<dbReference type="Pfam" id="PF01603">
    <property type="entry name" value="B56"/>
    <property type="match status" value="1"/>
</dbReference>
<dbReference type="VEuPathDB" id="FungiDB:H257_08218"/>
<dbReference type="SUPFAM" id="SSF48371">
    <property type="entry name" value="ARM repeat"/>
    <property type="match status" value="1"/>
</dbReference>
<dbReference type="EMBL" id="QUSZ01008776">
    <property type="protein sequence ID" value="RHX99958.1"/>
    <property type="molecule type" value="Genomic_DNA"/>
</dbReference>
<reference evidence="2 4" key="2">
    <citation type="submission" date="2018-08" db="EMBL/GenBank/DDBJ databases">
        <title>Aphanomyces genome sequencing and annotation.</title>
        <authorList>
            <person name="Minardi D."/>
            <person name="Oidtmann B."/>
            <person name="Van Der Giezen M."/>
            <person name="Studholme D.J."/>
        </authorList>
    </citation>
    <scope>NUCLEOTIDE SEQUENCE [LARGE SCALE GENOMIC DNA]</scope>
    <source>
        <strain evidence="2 4">Kv</strain>
    </source>
</reference>
<gene>
    <name evidence="3" type="ORF">DYB28_000212</name>
    <name evidence="2" type="ORF">DYB36_004332</name>
</gene>
<evidence type="ECO:0000313" key="5">
    <source>
        <dbReference type="Proteomes" id="UP000275652"/>
    </source>
</evidence>
<protein>
    <submittedName>
        <fullName evidence="2">Uncharacterized protein</fullName>
    </submittedName>
</protein>
<dbReference type="Proteomes" id="UP000265427">
    <property type="component" value="Unassembled WGS sequence"/>
</dbReference>
<dbReference type="GO" id="GO:0019888">
    <property type="term" value="F:protein phosphatase regulator activity"/>
    <property type="evidence" value="ECO:0007669"/>
    <property type="project" value="InterPro"/>
</dbReference>
<feature type="compositionally biased region" description="Basic residues" evidence="1">
    <location>
        <begin position="32"/>
        <end position="41"/>
    </location>
</feature>
<reference evidence="3 5" key="1">
    <citation type="journal article" date="2018" name="J. Invertebr. Pathol.">
        <title>New genotyping method for the causative agent of crayfish plague (Aphanomyces astaci) based on whole genome data.</title>
        <authorList>
            <person name="Minardi D."/>
            <person name="Studholme D.J."/>
            <person name="van der Giezen M."/>
            <person name="Pretto T."/>
            <person name="Oidtmann B."/>
        </authorList>
    </citation>
    <scope>NUCLEOTIDE SEQUENCE [LARGE SCALE GENOMIC DNA]</scope>
    <source>
        <strain evidence="3 5">KB13</strain>
    </source>
</reference>
<dbReference type="Proteomes" id="UP000275652">
    <property type="component" value="Unassembled WGS sequence"/>
</dbReference>
<sequence>MSPRHELDSRSVDANADLDMIMQKNVRKLRMKHIAKKKQQHPHSTAPLQPLGNLPTLSPTKDKRHHKPHQTFSKKQLFDEKENSDVAPSHPKQHHEYAAPVEEKHRRNITIFDCAKIVNNKGRVMTHEEFDLVSSSPSSVSSSACSTTCSSMSPSPSSLGKKSSSLKLTKKAMKQPKTTTSEMLRQMAWEQMVLEIMCSLLPEIDVLSELNRTLVQGSRAAASIESSSMDLVGFQQQLHYHLNALHIDNTDLPPPFTSGAKLVDLYVTKSLVQSIVFGLMTVSDKRAQGSLSAISMSIFEHVPSLRHDMLLAIECTAAEFYNLPDSVNPKTFNVDGMVHLTGAIVRFQHDLSMQTQQNIFDDDDDEDSVNVSSTNMTPTDEDDTIYEHAVRILALFCRAWSCCGAATTAASSADAVFSANANLASNPTVKALIASVQLLAQVSPHHGLAFLSDTLLRRWPSRNTSRQLLFLRLIPMLLVQLASAQVYMESFTKVVYDSFDRIQRCIVAPHVLVAREACALCDDLHLIRLFLLRDKALLDTVTTALHVNAHHHWNKQIQALSDDHFDSMLDLA</sequence>
<comment type="caution">
    <text evidence="2">The sequence shown here is derived from an EMBL/GenBank/DDBJ whole genome shotgun (WGS) entry which is preliminary data.</text>
</comment>
<evidence type="ECO:0000313" key="2">
    <source>
        <dbReference type="EMBL" id="RHX99958.1"/>
    </source>
</evidence>
<dbReference type="InterPro" id="IPR011989">
    <property type="entry name" value="ARM-like"/>
</dbReference>
<evidence type="ECO:0000256" key="1">
    <source>
        <dbReference type="SAM" id="MobiDB-lite"/>
    </source>
</evidence>
<organism evidence="2 4">
    <name type="scientific">Aphanomyces astaci</name>
    <name type="common">Crayfish plague agent</name>
    <dbReference type="NCBI Taxonomy" id="112090"/>
    <lineage>
        <taxon>Eukaryota</taxon>
        <taxon>Sar</taxon>
        <taxon>Stramenopiles</taxon>
        <taxon>Oomycota</taxon>
        <taxon>Saprolegniomycetes</taxon>
        <taxon>Saprolegniales</taxon>
        <taxon>Verrucalvaceae</taxon>
        <taxon>Aphanomyces</taxon>
    </lineage>
</organism>
<feature type="region of interest" description="Disordered" evidence="1">
    <location>
        <begin position="32"/>
        <end position="98"/>
    </location>
</feature>
<dbReference type="GO" id="GO:0007165">
    <property type="term" value="P:signal transduction"/>
    <property type="evidence" value="ECO:0007669"/>
    <property type="project" value="InterPro"/>
</dbReference>
<name>A0A397A2M1_APHAT</name>
<dbReference type="GO" id="GO:0000159">
    <property type="term" value="C:protein phosphatase type 2A complex"/>
    <property type="evidence" value="ECO:0007669"/>
    <property type="project" value="InterPro"/>
</dbReference>
<feature type="region of interest" description="Disordered" evidence="1">
    <location>
        <begin position="148"/>
        <end position="179"/>
    </location>
</feature>
<accession>A0A397A2M1</accession>
<feature type="compositionally biased region" description="Low complexity" evidence="1">
    <location>
        <begin position="148"/>
        <end position="167"/>
    </location>
</feature>
<dbReference type="AlphaFoldDB" id="A0A397A2M1"/>
<dbReference type="PANTHER" id="PTHR10257">
    <property type="entry name" value="SERINE/THREONINE PROTEIN PHOSPHATASE 2A PP2A REGULATORY SUBUNIT B"/>
    <property type="match status" value="1"/>
</dbReference>
<dbReference type="InterPro" id="IPR016024">
    <property type="entry name" value="ARM-type_fold"/>
</dbReference>
<proteinExistence type="predicted"/>
<dbReference type="Gene3D" id="1.25.10.10">
    <property type="entry name" value="Leucine-rich Repeat Variant"/>
    <property type="match status" value="1"/>
</dbReference>
<dbReference type="EMBL" id="QUTI01047730">
    <property type="protein sequence ID" value="RLN99684.1"/>
    <property type="molecule type" value="Genomic_DNA"/>
</dbReference>
<dbReference type="PANTHER" id="PTHR10257:SF3">
    <property type="entry name" value="SERINE_THREONINE-PROTEIN PHOSPHATASE 2A 56 KDA REGULATORY SUBUNIT GAMMA ISOFORM"/>
    <property type="match status" value="1"/>
</dbReference>
<evidence type="ECO:0000313" key="3">
    <source>
        <dbReference type="EMBL" id="RLN99684.1"/>
    </source>
</evidence>
<evidence type="ECO:0000313" key="4">
    <source>
        <dbReference type="Proteomes" id="UP000265427"/>
    </source>
</evidence>
<dbReference type="InterPro" id="IPR002554">
    <property type="entry name" value="PP2A_B56"/>
</dbReference>